<feature type="compositionally biased region" description="Acidic residues" evidence="7">
    <location>
        <begin position="70"/>
        <end position="79"/>
    </location>
</feature>
<protein>
    <recommendedName>
        <fullName evidence="10">WD40 repeat-like protein</fullName>
    </recommendedName>
</protein>
<evidence type="ECO:0000256" key="1">
    <source>
        <dbReference type="ARBA" id="ARBA00004906"/>
    </source>
</evidence>
<dbReference type="EMBL" id="JAPEVG010000078">
    <property type="protein sequence ID" value="KAJ8487509.1"/>
    <property type="molecule type" value="Genomic_DNA"/>
</dbReference>
<dbReference type="PANTHER" id="PTHR22852">
    <property type="entry name" value="LETHAL 2 DENTICLELESS PROTEIN RETINOIC ACID-REGULATED NUCLEAR MATRIX-ASSOCIATED PROTEIN"/>
    <property type="match status" value="1"/>
</dbReference>
<feature type="region of interest" description="Disordered" evidence="7">
    <location>
        <begin position="1"/>
        <end position="86"/>
    </location>
</feature>
<comment type="similarity">
    <text evidence="5">Belongs to the WD repeat cdt2 family.</text>
</comment>
<reference evidence="8" key="1">
    <citation type="submission" date="2022-11" db="EMBL/GenBank/DDBJ databases">
        <title>Genome Sequence of Cubamyces cubensis.</title>
        <authorList>
            <person name="Buettner E."/>
        </authorList>
    </citation>
    <scope>NUCLEOTIDE SEQUENCE</scope>
    <source>
        <strain evidence="8">MPL-01</strain>
    </source>
</reference>
<sequence>MASGNAVTDPSLVDRTNLCSSDARSNTPVGLPTLPSERKRGSQLELSGHEKKRVKLEWPKSDKSCAAQLPDDDSDDDGEPTGTGYATKASRYSVYSSLARVASGCPSRTTYHLDLSTRPILQFFVSSNKSDVFRCYSDNVESFVNIPYACAYSNDAKRGGRPLLAVATEQGSVDIIDTSRRNDWDFEPQRLTVQPHANGIFDVKWSPSDTLLATASGDHSIRITTLSSSVLSQERTLHTLRGHEGTVKAVAWDPSHDGAVLCTGGRDGGICLWDLRVGEHSAEGGMAPVLSIPKAHDLERKTARPRGSRGKVVAGTPLPGITHLLYTDTHPHGIVSSCSSDGILNLWDVRLPSTNTRTRSKKTAKQHPKPLCTSVDPTSYGGARRGRGITTLAHGAGPTASLVFALGIDSRVHTYSLPTLKALSGYTPLVTPGADGPEMEDPHAFYDSRMKTNSFYVRMAASPCGQWLACGGAVDGKAYLYDISAAGRTRGMSGVRGVELKGQTGEVGAVDWADGMLATCADDGTVRVWRPDLDVSRQCRDDPEEMKWNWAWSTDV</sequence>
<evidence type="ECO:0000256" key="4">
    <source>
        <dbReference type="ARBA" id="ARBA00022786"/>
    </source>
</evidence>
<dbReference type="PROSITE" id="PS50082">
    <property type="entry name" value="WD_REPEATS_2"/>
    <property type="match status" value="3"/>
</dbReference>
<proteinExistence type="inferred from homology"/>
<feature type="compositionally biased region" description="Basic residues" evidence="7">
    <location>
        <begin position="358"/>
        <end position="368"/>
    </location>
</feature>
<dbReference type="GO" id="GO:0030674">
    <property type="term" value="F:protein-macromolecule adaptor activity"/>
    <property type="evidence" value="ECO:0007669"/>
    <property type="project" value="TreeGrafter"/>
</dbReference>
<accession>A0AAD7TWF4</accession>
<dbReference type="SUPFAM" id="SSF50978">
    <property type="entry name" value="WD40 repeat-like"/>
    <property type="match status" value="1"/>
</dbReference>
<dbReference type="PROSITE" id="PS50294">
    <property type="entry name" value="WD_REPEATS_REGION"/>
    <property type="match status" value="1"/>
</dbReference>
<dbReference type="AlphaFoldDB" id="A0AAD7TWF4"/>
<dbReference type="InterPro" id="IPR015943">
    <property type="entry name" value="WD40/YVTN_repeat-like_dom_sf"/>
</dbReference>
<dbReference type="InterPro" id="IPR051865">
    <property type="entry name" value="WD-repeat_CDT2_adapter"/>
</dbReference>
<keyword evidence="9" id="KW-1185">Reference proteome</keyword>
<dbReference type="Gene3D" id="2.130.10.10">
    <property type="entry name" value="YVTN repeat-like/Quinoprotein amine dehydrogenase"/>
    <property type="match status" value="2"/>
</dbReference>
<dbReference type="InterPro" id="IPR036322">
    <property type="entry name" value="WD40_repeat_dom_sf"/>
</dbReference>
<comment type="pathway">
    <text evidence="1">Protein modification; protein ubiquitination.</text>
</comment>
<dbReference type="InterPro" id="IPR001680">
    <property type="entry name" value="WD40_rpt"/>
</dbReference>
<comment type="caution">
    <text evidence="8">The sequence shown here is derived from an EMBL/GenBank/DDBJ whole genome shotgun (WGS) entry which is preliminary data.</text>
</comment>
<evidence type="ECO:0000256" key="2">
    <source>
        <dbReference type="ARBA" id="ARBA00022574"/>
    </source>
</evidence>
<keyword evidence="2 6" id="KW-0853">WD repeat</keyword>
<evidence type="ECO:0000256" key="7">
    <source>
        <dbReference type="SAM" id="MobiDB-lite"/>
    </source>
</evidence>
<keyword evidence="3" id="KW-0677">Repeat</keyword>
<dbReference type="PANTHER" id="PTHR22852:SF0">
    <property type="entry name" value="DENTICLELESS PROTEIN HOMOLOG"/>
    <property type="match status" value="1"/>
</dbReference>
<dbReference type="InterPro" id="IPR019775">
    <property type="entry name" value="WD40_repeat_CS"/>
</dbReference>
<dbReference type="PROSITE" id="PS00678">
    <property type="entry name" value="WD_REPEATS_1"/>
    <property type="match status" value="1"/>
</dbReference>
<keyword evidence="4" id="KW-0833">Ubl conjugation pathway</keyword>
<feature type="repeat" description="WD" evidence="6">
    <location>
        <begin position="193"/>
        <end position="234"/>
    </location>
</feature>
<dbReference type="GO" id="GO:0043161">
    <property type="term" value="P:proteasome-mediated ubiquitin-dependent protein catabolic process"/>
    <property type="evidence" value="ECO:0007669"/>
    <property type="project" value="TreeGrafter"/>
</dbReference>
<evidence type="ECO:0000313" key="8">
    <source>
        <dbReference type="EMBL" id="KAJ8487509.1"/>
    </source>
</evidence>
<dbReference type="SMART" id="SM00320">
    <property type="entry name" value="WD40"/>
    <property type="match status" value="5"/>
</dbReference>
<evidence type="ECO:0008006" key="10">
    <source>
        <dbReference type="Google" id="ProtNLM"/>
    </source>
</evidence>
<evidence type="ECO:0000256" key="6">
    <source>
        <dbReference type="PROSITE-ProRule" id="PRU00221"/>
    </source>
</evidence>
<feature type="repeat" description="WD" evidence="6">
    <location>
        <begin position="240"/>
        <end position="283"/>
    </location>
</feature>
<dbReference type="Pfam" id="PF00400">
    <property type="entry name" value="WD40"/>
    <property type="match status" value="3"/>
</dbReference>
<gene>
    <name evidence="8" type="ORF">ONZ51_g4135</name>
</gene>
<evidence type="ECO:0000313" key="9">
    <source>
        <dbReference type="Proteomes" id="UP001215151"/>
    </source>
</evidence>
<evidence type="ECO:0000256" key="3">
    <source>
        <dbReference type="ARBA" id="ARBA00022737"/>
    </source>
</evidence>
<name>A0AAD7TWF4_9APHY</name>
<feature type="repeat" description="WD" evidence="6">
    <location>
        <begin position="500"/>
        <end position="529"/>
    </location>
</feature>
<feature type="region of interest" description="Disordered" evidence="7">
    <location>
        <begin position="357"/>
        <end position="378"/>
    </location>
</feature>
<organism evidence="8 9">
    <name type="scientific">Trametes cubensis</name>
    <dbReference type="NCBI Taxonomy" id="1111947"/>
    <lineage>
        <taxon>Eukaryota</taxon>
        <taxon>Fungi</taxon>
        <taxon>Dikarya</taxon>
        <taxon>Basidiomycota</taxon>
        <taxon>Agaricomycotina</taxon>
        <taxon>Agaricomycetes</taxon>
        <taxon>Polyporales</taxon>
        <taxon>Polyporaceae</taxon>
        <taxon>Trametes</taxon>
    </lineage>
</organism>
<evidence type="ECO:0000256" key="5">
    <source>
        <dbReference type="ARBA" id="ARBA00038344"/>
    </source>
</evidence>
<dbReference type="GO" id="GO:0005634">
    <property type="term" value="C:nucleus"/>
    <property type="evidence" value="ECO:0007669"/>
    <property type="project" value="TreeGrafter"/>
</dbReference>
<dbReference type="Proteomes" id="UP001215151">
    <property type="component" value="Unassembled WGS sequence"/>
</dbReference>
<feature type="compositionally biased region" description="Polar residues" evidence="7">
    <location>
        <begin position="17"/>
        <end position="28"/>
    </location>
</feature>